<protein>
    <recommendedName>
        <fullName evidence="6">microbial collagenase</fullName>
        <ecNumber evidence="6">3.4.24.3</ecNumber>
    </recommendedName>
</protein>
<evidence type="ECO:0000259" key="20">
    <source>
        <dbReference type="Pfam" id="PF08453"/>
    </source>
</evidence>
<keyword evidence="14" id="KW-0482">Metalloprotease</keyword>
<evidence type="ECO:0000256" key="1">
    <source>
        <dbReference type="ARBA" id="ARBA00000424"/>
    </source>
</evidence>
<proteinExistence type="predicted"/>
<evidence type="ECO:0000256" key="11">
    <source>
        <dbReference type="ARBA" id="ARBA00022729"/>
    </source>
</evidence>
<dbReference type="GO" id="GO:0005576">
    <property type="term" value="C:extracellular region"/>
    <property type="evidence" value="ECO:0007669"/>
    <property type="project" value="InterPro"/>
</dbReference>
<feature type="domain" description="HYDIN/VesB/CFA65-like Ig-like" evidence="21">
    <location>
        <begin position="684"/>
        <end position="777"/>
    </location>
</feature>
<dbReference type="InterPro" id="IPR013783">
    <property type="entry name" value="Ig-like_fold"/>
</dbReference>
<dbReference type="Gene3D" id="2.60.40.10">
    <property type="entry name" value="Immunoglobulins"/>
    <property type="match status" value="1"/>
</dbReference>
<dbReference type="GO" id="GO:0004222">
    <property type="term" value="F:metalloendopeptidase activity"/>
    <property type="evidence" value="ECO:0007669"/>
    <property type="project" value="InterPro"/>
</dbReference>
<keyword evidence="8" id="KW-0964">Secreted</keyword>
<keyword evidence="7" id="KW-0963">Cytoplasm</keyword>
<keyword evidence="15" id="KW-0969">Cilium</keyword>
<dbReference type="PRINTS" id="PR00931">
    <property type="entry name" value="MICOLLPTASE"/>
</dbReference>
<evidence type="ECO:0000256" key="17">
    <source>
        <dbReference type="ARBA" id="ARBA00023273"/>
    </source>
</evidence>
<comment type="caution">
    <text evidence="22">The sequence shown here is derived from an EMBL/GenBank/DDBJ whole genome shotgun (WGS) entry which is preliminary data.</text>
</comment>
<evidence type="ECO:0000256" key="15">
    <source>
        <dbReference type="ARBA" id="ARBA00023069"/>
    </source>
</evidence>
<sequence>MHGTQTPIPIAGFKTSLLAIFLATFTLNVFASGANDHSAAMPPPPAGAHSLKPIVHVKSAAPDFRPAPPDGVRIPERYLDYDYSPETSSARFIHDEPSKVRHFAQMASKSVAAATATCDANAFANASTNTVGELIRTADWSCINTLFSLTGTTAGAVFSEGKMIAVANYAKAYAVSYPGDDSTGVEQFATFLRAGYYVQFNNPTAVPAYSSNVATAVDAYLDAFVANSHFYDVNDNHGAVLGEVLTLTASSSQQARYAGTYKSLLDRYNSSYNAFYNMKGSIDQVFSAYYLGAWNPAWVSLVNSDTSVISTLNNFVTRAKFNANAPDEWLTRDAAAELAHFLDGNTYASNVVNVAKPLVRTVIQTYNFSNNGISIFIAAVAGQDYYDGTNCSYYGTCATKSQVMASVQGQSYQCPSDAIKIVAQNMTTQQFSDTCATLHNEVGYIHGLFKDPGQIASDNTVGLEVDVFNSSADYATYGSYLYGINTNNGGLSIKGDPSQVGNIAHFYCYHAEWITADWEIWNLWHEFTHYMDGKYNQKGSFGDEPTSNADLPYSEVWWIEGIAEYVSYSYRNLVDSGAVPVAGNHTYSLPRLFNNTYDMASYQEAAYPGGYLAVNFMINNHRSDIDTMLGIFRAGNFSTSYHTFLDGIRNSYTSEFESFETCFNSNSGTGGCGTGGGSTGAATLSPASFNFGNVAVNGYSNWQAFTLTNTGTTAVSISSATATGPFTVSNACGSSLAVGSQCTVWVLFSPKANGASSGTLTVTDSASGGAQTSALSGTGGTGGGDISFSGTIASQGGYIYTPNFTSGTGTVTATLNVPAGTSWRWVADNATTNQAISEQDGTGPLTIAFPAVAGNSYNFFVQATTGSGAWSMTGSHP</sequence>
<evidence type="ECO:0000313" key="23">
    <source>
        <dbReference type="Proteomes" id="UP000253782"/>
    </source>
</evidence>
<comment type="catalytic activity">
    <reaction evidence="1">
        <text>Digestion of native collagen in the triple helical region at Xaa-|-Gly bonds. With synthetic peptides, a preference is shown for Gly at P3 and P1', Pro and Ala at P2 and P2', and hydroxyproline, Ala or Arg at P3'.</text>
        <dbReference type="EC" id="3.4.24.3"/>
    </reaction>
</comment>
<evidence type="ECO:0000256" key="6">
    <source>
        <dbReference type="ARBA" id="ARBA00012653"/>
    </source>
</evidence>
<feature type="chain" id="PRO_5016925979" description="microbial collagenase" evidence="19">
    <location>
        <begin position="32"/>
        <end position="877"/>
    </location>
</feature>
<dbReference type="EMBL" id="QQAH01000024">
    <property type="protein sequence ID" value="RDD79819.1"/>
    <property type="molecule type" value="Genomic_DNA"/>
</dbReference>
<dbReference type="Gene3D" id="3.40.30.160">
    <property type="entry name" value="Collagenase ColT, N-terminal domain"/>
    <property type="match status" value="1"/>
</dbReference>
<dbReference type="Pfam" id="PF08453">
    <property type="entry name" value="Peptidase_M9_N"/>
    <property type="match status" value="1"/>
</dbReference>
<evidence type="ECO:0000256" key="9">
    <source>
        <dbReference type="ARBA" id="ARBA00022670"/>
    </source>
</evidence>
<dbReference type="Pfam" id="PF01752">
    <property type="entry name" value="Peptidase_M9"/>
    <property type="match status" value="1"/>
</dbReference>
<evidence type="ECO:0000313" key="22">
    <source>
        <dbReference type="EMBL" id="RDD79819.1"/>
    </source>
</evidence>
<evidence type="ECO:0000256" key="18">
    <source>
        <dbReference type="PIRSR" id="PIRSR602169-1"/>
    </source>
</evidence>
<evidence type="ECO:0000256" key="8">
    <source>
        <dbReference type="ARBA" id="ARBA00022525"/>
    </source>
</evidence>
<evidence type="ECO:0000256" key="13">
    <source>
        <dbReference type="ARBA" id="ARBA00022833"/>
    </source>
</evidence>
<dbReference type="Gene3D" id="1.10.390.20">
    <property type="match status" value="1"/>
</dbReference>
<evidence type="ECO:0000256" key="3">
    <source>
        <dbReference type="ARBA" id="ARBA00004138"/>
    </source>
</evidence>
<evidence type="ECO:0000259" key="21">
    <source>
        <dbReference type="Pfam" id="PF22544"/>
    </source>
</evidence>
<evidence type="ECO:0000256" key="12">
    <source>
        <dbReference type="ARBA" id="ARBA00022801"/>
    </source>
</evidence>
<comment type="cofactor">
    <cofactor evidence="2">
        <name>Zn(2+)</name>
        <dbReference type="ChEBI" id="CHEBI:29105"/>
    </cofactor>
</comment>
<dbReference type="EC" id="3.4.24.3" evidence="6"/>
<dbReference type="Proteomes" id="UP000253782">
    <property type="component" value="Unassembled WGS sequence"/>
</dbReference>
<dbReference type="GO" id="GO:0008270">
    <property type="term" value="F:zinc ion binding"/>
    <property type="evidence" value="ECO:0007669"/>
    <property type="project" value="InterPro"/>
</dbReference>
<dbReference type="OrthoDB" id="9802683at2"/>
<evidence type="ECO:0000256" key="16">
    <source>
        <dbReference type="ARBA" id="ARBA00023145"/>
    </source>
</evidence>
<feature type="domain" description="Peptidase M9 collagenase N-terminal" evidence="20">
    <location>
        <begin position="118"/>
        <end position="298"/>
    </location>
</feature>
<keyword evidence="16" id="KW-0865">Zymogen</keyword>
<keyword evidence="12" id="KW-0378">Hydrolase</keyword>
<dbReference type="Pfam" id="PF22544">
    <property type="entry name" value="HYDIN_VesB_CFA65-like_Ig"/>
    <property type="match status" value="1"/>
</dbReference>
<evidence type="ECO:0000256" key="7">
    <source>
        <dbReference type="ARBA" id="ARBA00022490"/>
    </source>
</evidence>
<comment type="subcellular location">
    <subcellularLocation>
        <location evidence="3">Cell projection</location>
        <location evidence="3">Cilium</location>
    </subcellularLocation>
    <subcellularLocation>
        <location evidence="4">Cytoplasm</location>
    </subcellularLocation>
    <subcellularLocation>
        <location evidence="5">Secreted</location>
    </subcellularLocation>
</comment>
<reference evidence="22 23" key="1">
    <citation type="submission" date="2018-07" db="EMBL/GenBank/DDBJ databases">
        <title>Dyella tabacisoli L4-6T, whole genome shotgun sequence.</title>
        <authorList>
            <person name="Zhou X.-K."/>
            <person name="Li W.-J."/>
            <person name="Duan Y.-Q."/>
        </authorList>
    </citation>
    <scope>NUCLEOTIDE SEQUENCE [LARGE SCALE GENOMIC DNA]</scope>
    <source>
        <strain evidence="22 23">L4-6</strain>
    </source>
</reference>
<keyword evidence="13" id="KW-0862">Zinc</keyword>
<evidence type="ECO:0000256" key="10">
    <source>
        <dbReference type="ARBA" id="ARBA00022723"/>
    </source>
</evidence>
<organism evidence="22 23">
    <name type="scientific">Dyella tabacisoli</name>
    <dbReference type="NCBI Taxonomy" id="2282381"/>
    <lineage>
        <taxon>Bacteria</taxon>
        <taxon>Pseudomonadati</taxon>
        <taxon>Pseudomonadota</taxon>
        <taxon>Gammaproteobacteria</taxon>
        <taxon>Lysobacterales</taxon>
        <taxon>Rhodanobacteraceae</taxon>
        <taxon>Dyella</taxon>
    </lineage>
</organism>
<evidence type="ECO:0000256" key="14">
    <source>
        <dbReference type="ARBA" id="ARBA00023049"/>
    </source>
</evidence>
<keyword evidence="9" id="KW-0645">Protease</keyword>
<dbReference type="GO" id="GO:0006508">
    <property type="term" value="P:proteolysis"/>
    <property type="evidence" value="ECO:0007669"/>
    <property type="project" value="InterPro"/>
</dbReference>
<dbReference type="AlphaFoldDB" id="A0A369UNC9"/>
<evidence type="ECO:0000256" key="2">
    <source>
        <dbReference type="ARBA" id="ARBA00001947"/>
    </source>
</evidence>
<dbReference type="InterPro" id="IPR053879">
    <property type="entry name" value="HYDIN_VesB_CFA65-like_Ig"/>
</dbReference>
<accession>A0A369UNC9</accession>
<keyword evidence="17" id="KW-0966">Cell projection</keyword>
<keyword evidence="10" id="KW-0479">Metal-binding</keyword>
<dbReference type="RefSeq" id="WP_114847369.1">
    <property type="nucleotide sequence ID" value="NZ_KZ857186.1"/>
</dbReference>
<name>A0A369UNC9_9GAMM</name>
<evidence type="ECO:0000256" key="5">
    <source>
        <dbReference type="ARBA" id="ARBA00004613"/>
    </source>
</evidence>
<keyword evidence="23" id="KW-1185">Reference proteome</keyword>
<gene>
    <name evidence="22" type="ORF">DVJ77_20355</name>
</gene>
<dbReference type="InterPro" id="IPR002169">
    <property type="entry name" value="Peptidase_M9A/M9B"/>
</dbReference>
<dbReference type="NCBIfam" id="NF012200">
    <property type="entry name" value="choice_anch_D"/>
    <property type="match status" value="1"/>
</dbReference>
<evidence type="ECO:0000256" key="4">
    <source>
        <dbReference type="ARBA" id="ARBA00004496"/>
    </source>
</evidence>
<evidence type="ECO:0000256" key="19">
    <source>
        <dbReference type="SAM" id="SignalP"/>
    </source>
</evidence>
<feature type="signal peptide" evidence="19">
    <location>
        <begin position="1"/>
        <end position="31"/>
    </location>
</feature>
<keyword evidence="11 19" id="KW-0732">Signal</keyword>
<feature type="active site" evidence="18">
    <location>
        <position position="526"/>
    </location>
</feature>
<dbReference type="InterPro" id="IPR013661">
    <property type="entry name" value="Peptidase_M9_N_dom"/>
</dbReference>
<dbReference type="GO" id="GO:0005737">
    <property type="term" value="C:cytoplasm"/>
    <property type="evidence" value="ECO:0007669"/>
    <property type="project" value="UniProtKB-SubCell"/>
</dbReference>